<dbReference type="VEuPathDB" id="PlasmoDB:PRG01_1034500"/>
<dbReference type="KEGG" id="prei:PRSY57_0015200B"/>
<dbReference type="GeneID" id="30953586"/>
<reference evidence="1 2" key="1">
    <citation type="journal article" date="2016" name="Nat. Commun.">
        <title>Genomes of cryptic chimpanzee Plasmodium species reveal key evolutionary events leading to human malaria.</title>
        <authorList>
            <person name="Sundararaman S.A."/>
            <person name="Plenderleith L.J."/>
            <person name="Liu W."/>
            <person name="Loy D.E."/>
            <person name="Learn G.H."/>
            <person name="Li Y."/>
            <person name="Shaw K.S."/>
            <person name="Ayouba A."/>
            <person name="Peeters M."/>
            <person name="Speede S."/>
            <person name="Shaw G.M."/>
            <person name="Bushman F.D."/>
            <person name="Brisson D."/>
            <person name="Rayner J.C."/>
            <person name="Sharp P.M."/>
            <person name="Hahn B.H."/>
        </authorList>
    </citation>
    <scope>NUCLEOTIDE SEQUENCE [LARGE SCALE GENOMIC DNA]</scope>
    <source>
        <strain evidence="1 2">SY57</strain>
    </source>
</reference>
<evidence type="ECO:0000313" key="2">
    <source>
        <dbReference type="Proteomes" id="UP000076359"/>
    </source>
</evidence>
<proteinExistence type="predicted"/>
<gene>
    <name evidence="1" type="ORF">PRSY57_0015200B</name>
</gene>
<dbReference type="VEuPathDB" id="PlasmoDB:PRCDC_1035300"/>
<evidence type="ECO:0000313" key="1">
    <source>
        <dbReference type="EMBL" id="KYN93270.1"/>
    </source>
</evidence>
<dbReference type="AlphaFoldDB" id="A0A151L2V0"/>
<dbReference type="InterPro" id="IPR010784">
    <property type="entry name" value="Merozoite_SPAM"/>
</dbReference>
<keyword evidence="1" id="KW-0477">Merozoite</keyword>
<protein>
    <submittedName>
        <fullName evidence="1">Merozoite surface protein</fullName>
    </submittedName>
</protein>
<accession>A0A151L2V0</accession>
<name>A0A151L2V0_PLARE</name>
<dbReference type="Proteomes" id="UP000076359">
    <property type="component" value="Unassembled WGS sequence"/>
</dbReference>
<comment type="caution">
    <text evidence="1">The sequence shown here is derived from an EMBL/GenBank/DDBJ whole genome shotgun (WGS) entry which is preliminary data.</text>
</comment>
<feature type="non-terminal residue" evidence="1">
    <location>
        <position position="1"/>
    </location>
</feature>
<dbReference type="RefSeq" id="XP_019969767.1">
    <property type="nucleotide sequence ID" value="XM_020114230.1"/>
</dbReference>
<dbReference type="EMBL" id="LVLA01000207">
    <property type="protein sequence ID" value="KYN93270.1"/>
    <property type="molecule type" value="Genomic_DNA"/>
</dbReference>
<dbReference type="Pfam" id="PF07133">
    <property type="entry name" value="Merozoite_SPAM"/>
    <property type="match status" value="1"/>
</dbReference>
<organism evidence="1 2">
    <name type="scientific">Plasmodium reichenowi</name>
    <dbReference type="NCBI Taxonomy" id="5854"/>
    <lineage>
        <taxon>Eukaryota</taxon>
        <taxon>Sar</taxon>
        <taxon>Alveolata</taxon>
        <taxon>Apicomplexa</taxon>
        <taxon>Aconoidasida</taxon>
        <taxon>Haemosporida</taxon>
        <taxon>Plasmodiidae</taxon>
        <taxon>Plasmodium</taxon>
        <taxon>Plasmodium (Laverania)</taxon>
    </lineage>
</organism>
<sequence length="60" mass="7116">DSMQDDKAQKLISNEYKKTEKKNSLEDHVNLLFNFLQTKNQLDPSLKDLENELIVFLNNY</sequence>